<dbReference type="RefSeq" id="WP_026148660.1">
    <property type="nucleotide sequence ID" value="NZ_CP130144.1"/>
</dbReference>
<name>A0AA96X2H8_LEPBY</name>
<dbReference type="EMBL" id="CP130144">
    <property type="protein sequence ID" value="WNZ44345.1"/>
    <property type="molecule type" value="Genomic_DNA"/>
</dbReference>
<sequence length="115" mass="13160">MARYTCLFTVGVPMQQLQPLLNQTLKSCNLDVIYATEDYLMAREIPGNVAFPKLVTVEVLIDKTTATEKETRLNFVIKNEELPLQLENHCRKMFNLVNQTITENQGWNLIETVTG</sequence>
<evidence type="ECO:0000313" key="1">
    <source>
        <dbReference type="EMBL" id="WNZ44345.1"/>
    </source>
</evidence>
<dbReference type="AlphaFoldDB" id="A0AA96X2H8"/>
<organism evidence="1">
    <name type="scientific">Leptolyngbya boryana CZ1</name>
    <dbReference type="NCBI Taxonomy" id="3060204"/>
    <lineage>
        <taxon>Bacteria</taxon>
        <taxon>Bacillati</taxon>
        <taxon>Cyanobacteriota</taxon>
        <taxon>Cyanophyceae</taxon>
        <taxon>Leptolyngbyales</taxon>
        <taxon>Leptolyngbyaceae</taxon>
        <taxon>Leptolyngbya group</taxon>
        <taxon>Leptolyngbya</taxon>
    </lineage>
</organism>
<gene>
    <name evidence="1" type="ORF">Q2T42_21295</name>
</gene>
<accession>A0AA96X2H8</accession>
<reference evidence="1" key="1">
    <citation type="journal article" date="2023" name="Plants (Basel)">
        <title>Genomic Analysis of Leptolyngbya boryana CZ1 Reveals Efficient Carbon Fixation Modules.</title>
        <authorList>
            <person name="Bai X."/>
            <person name="Wang H."/>
            <person name="Cheng W."/>
            <person name="Wang J."/>
            <person name="Ma M."/>
            <person name="Hu H."/>
            <person name="Song Z."/>
            <person name="Ma H."/>
            <person name="Fan Y."/>
            <person name="Du C."/>
            <person name="Xu J."/>
        </authorList>
    </citation>
    <scope>NUCLEOTIDE SEQUENCE</scope>
    <source>
        <strain evidence="1">CZ1</strain>
    </source>
</reference>
<protein>
    <submittedName>
        <fullName evidence="1">Uncharacterized protein</fullName>
    </submittedName>
</protein>
<reference evidence="1" key="2">
    <citation type="submission" date="2023-07" db="EMBL/GenBank/DDBJ databases">
        <authorList>
            <person name="Bai X.-H."/>
            <person name="Wang H.-H."/>
            <person name="Wang J."/>
            <person name="Ma M.-Y."/>
            <person name="Hu H.-H."/>
            <person name="Song Z.-L."/>
            <person name="Ma H.-G."/>
            <person name="Fan Y."/>
            <person name="Du C.-Y."/>
            <person name="Xu J.-C."/>
        </authorList>
    </citation>
    <scope>NUCLEOTIDE SEQUENCE</scope>
    <source>
        <strain evidence="1">CZ1</strain>
    </source>
</reference>
<proteinExistence type="predicted"/>